<dbReference type="EMBL" id="JAPFFF010000012">
    <property type="protein sequence ID" value="KAK8876517.1"/>
    <property type="molecule type" value="Genomic_DNA"/>
</dbReference>
<evidence type="ECO:0008006" key="4">
    <source>
        <dbReference type="Google" id="ProtNLM"/>
    </source>
</evidence>
<sequence>MNLNEPAINKKPLMVNYVATVIVVILLFYNFYTFKTMRYFILGIVGIFLMIISTIFECYFCRIVFSFPRAIKIRNFIITLALMYLGVLILVLTVTLNHSWKFSLILTVVCQFLYSFISYYAIYLIIKKRPLNIPEESGVENTSNNHQISNAYSPEIQYDGSVYLPPDPYYNDFNEEQSNSNLTDRYSESGRKLTNGLHYASPSPNIYSIGKLDSNELYGIKYPKSSDSNQVIDLNSTTGAVSEYEILHAQSEASDAENTFCNPYANMHSENVI</sequence>
<organism evidence="2 3">
    <name type="scientific">Tritrichomonas musculus</name>
    <dbReference type="NCBI Taxonomy" id="1915356"/>
    <lineage>
        <taxon>Eukaryota</taxon>
        <taxon>Metamonada</taxon>
        <taxon>Parabasalia</taxon>
        <taxon>Tritrichomonadida</taxon>
        <taxon>Tritrichomonadidae</taxon>
        <taxon>Tritrichomonas</taxon>
    </lineage>
</organism>
<feature type="transmembrane region" description="Helical" evidence="1">
    <location>
        <begin position="12"/>
        <end position="32"/>
    </location>
</feature>
<reference evidence="2 3" key="1">
    <citation type="submission" date="2024-04" db="EMBL/GenBank/DDBJ databases">
        <title>Tritrichomonas musculus Genome.</title>
        <authorList>
            <person name="Alves-Ferreira E."/>
            <person name="Grigg M."/>
            <person name="Lorenzi H."/>
            <person name="Galac M."/>
        </authorList>
    </citation>
    <scope>NUCLEOTIDE SEQUENCE [LARGE SCALE GENOMIC DNA]</scope>
    <source>
        <strain evidence="2 3">EAF2021</strain>
    </source>
</reference>
<comment type="caution">
    <text evidence="2">The sequence shown here is derived from an EMBL/GenBank/DDBJ whole genome shotgun (WGS) entry which is preliminary data.</text>
</comment>
<keyword evidence="1" id="KW-0472">Membrane</keyword>
<evidence type="ECO:0000313" key="2">
    <source>
        <dbReference type="EMBL" id="KAK8876517.1"/>
    </source>
</evidence>
<proteinExistence type="predicted"/>
<feature type="transmembrane region" description="Helical" evidence="1">
    <location>
        <begin position="77"/>
        <end position="96"/>
    </location>
</feature>
<keyword evidence="1" id="KW-1133">Transmembrane helix</keyword>
<feature type="transmembrane region" description="Helical" evidence="1">
    <location>
        <begin position="38"/>
        <end position="65"/>
    </location>
</feature>
<keyword evidence="1" id="KW-0812">Transmembrane</keyword>
<dbReference type="Proteomes" id="UP001470230">
    <property type="component" value="Unassembled WGS sequence"/>
</dbReference>
<gene>
    <name evidence="2" type="ORF">M9Y10_006731</name>
</gene>
<evidence type="ECO:0000313" key="3">
    <source>
        <dbReference type="Proteomes" id="UP001470230"/>
    </source>
</evidence>
<evidence type="ECO:0000256" key="1">
    <source>
        <dbReference type="SAM" id="Phobius"/>
    </source>
</evidence>
<keyword evidence="3" id="KW-1185">Reference proteome</keyword>
<protein>
    <recommendedName>
        <fullName evidence="4">COPI associated protein</fullName>
    </recommendedName>
</protein>
<name>A0ABR2JGS5_9EUKA</name>
<feature type="transmembrane region" description="Helical" evidence="1">
    <location>
        <begin position="102"/>
        <end position="126"/>
    </location>
</feature>
<accession>A0ABR2JGS5</accession>